<accession>A0A9X1VW98</accession>
<evidence type="ECO:0000313" key="4">
    <source>
        <dbReference type="Proteomes" id="UP001139447"/>
    </source>
</evidence>
<protein>
    <submittedName>
        <fullName evidence="3">PhoX family phosphatase</fullName>
    </submittedName>
</protein>
<comment type="caution">
    <text evidence="3">The sequence shown here is derived from an EMBL/GenBank/DDBJ whole genome shotgun (WGS) entry which is preliminary data.</text>
</comment>
<evidence type="ECO:0000256" key="1">
    <source>
        <dbReference type="SAM" id="MobiDB-lite"/>
    </source>
</evidence>
<dbReference type="PANTHER" id="PTHR35399:SF2">
    <property type="entry name" value="DUF839 DOMAIN-CONTAINING PROTEIN"/>
    <property type="match status" value="1"/>
</dbReference>
<gene>
    <name evidence="3" type="ORF">MMF98_07425</name>
</gene>
<evidence type="ECO:0000256" key="2">
    <source>
        <dbReference type="SAM" id="SignalP"/>
    </source>
</evidence>
<evidence type="ECO:0000313" key="3">
    <source>
        <dbReference type="EMBL" id="MCJ0763037.1"/>
    </source>
</evidence>
<reference evidence="3" key="1">
    <citation type="submission" date="2022-03" db="EMBL/GenBank/DDBJ databases">
        <authorList>
            <person name="Woo C.Y."/>
        </authorList>
    </citation>
    <scope>NUCLEOTIDE SEQUENCE</scope>
    <source>
        <strain evidence="3">CYS-02</strain>
    </source>
</reference>
<sequence length="616" mass="67165">MDGSRRHVLKCSSAAVALLIGSHAWGASGGKGKPLGFTGVPVSVADAVVVPPEYEAQVLYRWGDPVGSAAGAPAFRADASNSWQEQALQSGMHHDGMEYFPLDKNPRHGLLAVNHEYTDDGLLHPDGMKTWSADKVRKAQAAHGVSVIEIAERQGQWRVVPQSRYARRITATTPMVLAGPAAGHALLKTDADASGTRVQGTINNCAAGQTPWGTYLTCEENWNGYFSAREKPGADEQRYGLRHGGWGYRWHEHDERFDAARHPNEPHRFGWVVEIDPFDPAQAPVKRTALGRIKHEGATTTLSRDGRAVVYMGDDERFEYIYKFVSRDKVRPGGYRANRELLDHGTLYVARFDAQGYGRWLPLVHGDNGLTADRGFASQAEVLIRCRQAADVAGATKMDRPEWIAVHPQTGEVFVTLTNNSQRGQPGRAQGETVSDANPRADNIMGHIIRWREGDAQAGDAAALEFRWMHFALAGDPQADKPEHRGNIRGDIYGSPDGLKVDAGGLLWIQTDVSTSTLLQGAYRNMGNNMMLCADPLTGETKRFLTGPSGCEITGIAFTPDRRTVFINIQHPGETASERSDPAKPAAVSTWPDGQGSRPRSATVAIRRKDGGLVGT</sequence>
<keyword evidence="2" id="KW-0732">Signal</keyword>
<dbReference type="Proteomes" id="UP001139447">
    <property type="component" value="Unassembled WGS sequence"/>
</dbReference>
<dbReference type="RefSeq" id="WP_243307340.1">
    <property type="nucleotide sequence ID" value="NZ_JALGBI010000001.1"/>
</dbReference>
<dbReference type="InterPro" id="IPR008557">
    <property type="entry name" value="PhoX"/>
</dbReference>
<feature type="region of interest" description="Disordered" evidence="1">
    <location>
        <begin position="573"/>
        <end position="616"/>
    </location>
</feature>
<dbReference type="PANTHER" id="PTHR35399">
    <property type="entry name" value="SLR8030 PROTEIN"/>
    <property type="match status" value="1"/>
</dbReference>
<proteinExistence type="predicted"/>
<name>A0A9X1VW98_9BURK</name>
<dbReference type="EMBL" id="JALGBI010000001">
    <property type="protein sequence ID" value="MCJ0763037.1"/>
    <property type="molecule type" value="Genomic_DNA"/>
</dbReference>
<feature type="chain" id="PRO_5040938551" evidence="2">
    <location>
        <begin position="27"/>
        <end position="616"/>
    </location>
</feature>
<dbReference type="SUPFAM" id="SSF63829">
    <property type="entry name" value="Calcium-dependent phosphotriesterase"/>
    <property type="match status" value="1"/>
</dbReference>
<dbReference type="AlphaFoldDB" id="A0A9X1VW98"/>
<keyword evidence="4" id="KW-1185">Reference proteome</keyword>
<organism evidence="3 4">
    <name type="scientific">Variovorax terrae</name>
    <dbReference type="NCBI Taxonomy" id="2923278"/>
    <lineage>
        <taxon>Bacteria</taxon>
        <taxon>Pseudomonadati</taxon>
        <taxon>Pseudomonadota</taxon>
        <taxon>Betaproteobacteria</taxon>
        <taxon>Burkholderiales</taxon>
        <taxon>Comamonadaceae</taxon>
        <taxon>Variovorax</taxon>
    </lineage>
</organism>
<dbReference type="Pfam" id="PF05787">
    <property type="entry name" value="PhoX"/>
    <property type="match status" value="1"/>
</dbReference>
<feature type="signal peptide" evidence="2">
    <location>
        <begin position="1"/>
        <end position="26"/>
    </location>
</feature>
<feature type="compositionally biased region" description="Basic and acidic residues" evidence="1">
    <location>
        <begin position="607"/>
        <end position="616"/>
    </location>
</feature>